<dbReference type="Pfam" id="PF05709">
    <property type="entry name" value="Sipho_tail"/>
    <property type="match status" value="1"/>
</dbReference>
<accession>A0AAW9ZGA4</accession>
<dbReference type="Proteomes" id="UP000587270">
    <property type="component" value="Unassembled WGS sequence"/>
</dbReference>
<dbReference type="AlphaFoldDB" id="A0AAW9ZGA4"/>
<dbReference type="EMBL" id="JABAFN010000008">
    <property type="protein sequence ID" value="NME21805.1"/>
    <property type="molecule type" value="Genomic_DNA"/>
</dbReference>
<name>A0AAW9ZGA4_LIMRT</name>
<dbReference type="Gene3D" id="2.40.30.200">
    <property type="match status" value="1"/>
</dbReference>
<sequence length="321" mass="37301">MSLIKVNPKADWYSDKLQIGIIRDWQGLNLGNNWWKTHYSKKFDYAESICPNLHFLDLETDPNINNVYSNDSAIDGSRFQYNSLQKTTVKLNFWLQFENYRDFIDKKHDIESYFSAKAGFEINTNYHPNLHFRGYVNKIEMKPNGANDCVFTITMDNAFGMWFSNNTQYLEEHWDNQAAKDLRVPRNFLSSGKPSWRLHAGSNKVWIGGDCIIQLSNPIVQSRVFLYGCTDNVTVYNKTTNTKLIATNNENAPAINGNFVWMNLNFGKVNSINPKNRSINYTPYNQCTNSSDFWLDPGWNEIELSNCSSGYIDTRFYFSNF</sequence>
<proteinExistence type="predicted"/>
<organism evidence="2 3">
    <name type="scientific">Limosilactobacillus reuteri</name>
    <name type="common">Lactobacillus reuteri</name>
    <dbReference type="NCBI Taxonomy" id="1598"/>
    <lineage>
        <taxon>Bacteria</taxon>
        <taxon>Bacillati</taxon>
        <taxon>Bacillota</taxon>
        <taxon>Bacilli</taxon>
        <taxon>Lactobacillales</taxon>
        <taxon>Lactobacillaceae</taxon>
        <taxon>Limosilactobacillus</taxon>
    </lineage>
</organism>
<reference evidence="2 3" key="1">
    <citation type="submission" date="2020-04" db="EMBL/GenBank/DDBJ databases">
        <authorList>
            <person name="Hitch T.C.A."/>
            <person name="Wylensek D."/>
            <person name="Clavel T."/>
        </authorList>
    </citation>
    <scope>NUCLEOTIDE SEQUENCE [LARGE SCALE GENOMIC DNA]</scope>
    <source>
        <strain evidence="2 3">WCA-386-APC-4I</strain>
    </source>
</reference>
<dbReference type="RefSeq" id="WP_170090661.1">
    <property type="nucleotide sequence ID" value="NZ_JABAFN010000008.1"/>
</dbReference>
<feature type="domain" description="Siphovirus-type tail component RIFT-related" evidence="1">
    <location>
        <begin position="62"/>
        <end position="155"/>
    </location>
</feature>
<evidence type="ECO:0000313" key="2">
    <source>
        <dbReference type="EMBL" id="NME21805.1"/>
    </source>
</evidence>
<gene>
    <name evidence="2" type="ORF">HF865_03645</name>
</gene>
<evidence type="ECO:0000313" key="3">
    <source>
        <dbReference type="Proteomes" id="UP000587270"/>
    </source>
</evidence>
<protein>
    <recommendedName>
        <fullName evidence="1">Siphovirus-type tail component RIFT-related domain-containing protein</fullName>
    </recommendedName>
</protein>
<comment type="caution">
    <text evidence="2">The sequence shown here is derived from an EMBL/GenBank/DDBJ whole genome shotgun (WGS) entry which is preliminary data.</text>
</comment>
<evidence type="ECO:0000259" key="1">
    <source>
        <dbReference type="Pfam" id="PF05709"/>
    </source>
</evidence>
<dbReference type="InterPro" id="IPR008841">
    <property type="entry name" value="Siphovirus-type_tail_N"/>
</dbReference>